<dbReference type="HOGENOM" id="CLU_037096_0_0_2"/>
<keyword evidence="4" id="KW-1185">Reference proteome</keyword>
<gene>
    <name evidence="3" type="ordered locus">Htur_3316</name>
</gene>
<feature type="region of interest" description="Disordered" evidence="1">
    <location>
        <begin position="22"/>
        <end position="59"/>
    </location>
</feature>
<feature type="domain" description="Pyrrolo-quinoline quinone repeat" evidence="2">
    <location>
        <begin position="78"/>
        <end position="282"/>
    </location>
</feature>
<dbReference type="InterPro" id="IPR018391">
    <property type="entry name" value="PQQ_b-propeller_rpt"/>
</dbReference>
<dbReference type="SMART" id="SM00564">
    <property type="entry name" value="PQQ"/>
    <property type="match status" value="5"/>
</dbReference>
<dbReference type="KEGG" id="htu:Htur_3316"/>
<feature type="compositionally biased region" description="Acidic residues" evidence="1">
    <location>
        <begin position="408"/>
        <end position="418"/>
    </location>
</feature>
<dbReference type="InterPro" id="IPR015943">
    <property type="entry name" value="WD40/YVTN_repeat-like_dom_sf"/>
</dbReference>
<protein>
    <submittedName>
        <fullName evidence="3">Pyrrolo-quinoline quinone beta-propeller repeat protein</fullName>
    </submittedName>
</protein>
<dbReference type="InterPro" id="IPR002372">
    <property type="entry name" value="PQQ_rpt_dom"/>
</dbReference>
<feature type="compositionally biased region" description="Acidic residues" evidence="1">
    <location>
        <begin position="487"/>
        <end position="511"/>
    </location>
</feature>
<dbReference type="eggNOG" id="arCOG02556">
    <property type="taxonomic scope" value="Archaea"/>
</dbReference>
<dbReference type="Proteomes" id="UP000001903">
    <property type="component" value="Chromosome"/>
</dbReference>
<accession>D2RPM8</accession>
<evidence type="ECO:0000313" key="4">
    <source>
        <dbReference type="Proteomes" id="UP000001903"/>
    </source>
</evidence>
<organism evidence="3 4">
    <name type="scientific">Haloterrigena turkmenica (strain ATCC 51198 / DSM 5511 / JCM 9101 / NCIMB 13204 / VKM B-1734 / 4k)</name>
    <name type="common">Halococcus turkmenicus</name>
    <dbReference type="NCBI Taxonomy" id="543526"/>
    <lineage>
        <taxon>Archaea</taxon>
        <taxon>Methanobacteriati</taxon>
        <taxon>Methanobacteriota</taxon>
        <taxon>Stenosarchaea group</taxon>
        <taxon>Halobacteria</taxon>
        <taxon>Halobacteriales</taxon>
        <taxon>Natrialbaceae</taxon>
        <taxon>Haloterrigena</taxon>
    </lineage>
</organism>
<feature type="domain" description="Pyrrolo-quinoline quinone repeat" evidence="2">
    <location>
        <begin position="314"/>
        <end position="410"/>
    </location>
</feature>
<evidence type="ECO:0000313" key="3">
    <source>
        <dbReference type="EMBL" id="ADB62180.1"/>
    </source>
</evidence>
<dbReference type="AlphaFoldDB" id="D2RPM8"/>
<dbReference type="RefSeq" id="WP_012944437.1">
    <property type="nucleotide sequence ID" value="NC_013743.1"/>
</dbReference>
<dbReference type="Pfam" id="PF13360">
    <property type="entry name" value="PQQ_2"/>
    <property type="match status" value="2"/>
</dbReference>
<feature type="region of interest" description="Disordered" evidence="1">
    <location>
        <begin position="403"/>
        <end position="529"/>
    </location>
</feature>
<dbReference type="GeneID" id="8743936"/>
<feature type="compositionally biased region" description="Basic and acidic residues" evidence="1">
    <location>
        <begin position="47"/>
        <end position="59"/>
    </location>
</feature>
<name>D2RPM8_HALTV</name>
<dbReference type="Gene3D" id="2.130.10.10">
    <property type="entry name" value="YVTN repeat-like/Quinoprotein amine dehydrogenase"/>
    <property type="match status" value="2"/>
</dbReference>
<feature type="compositionally biased region" description="Acidic residues" evidence="1">
    <location>
        <begin position="29"/>
        <end position="38"/>
    </location>
</feature>
<dbReference type="PANTHER" id="PTHR34512:SF30">
    <property type="entry name" value="OUTER MEMBRANE PROTEIN ASSEMBLY FACTOR BAMB"/>
    <property type="match status" value="1"/>
</dbReference>
<dbReference type="SUPFAM" id="SSF50998">
    <property type="entry name" value="Quinoprotein alcohol dehydrogenase-like"/>
    <property type="match status" value="1"/>
</dbReference>
<evidence type="ECO:0000256" key="1">
    <source>
        <dbReference type="SAM" id="MobiDB-lite"/>
    </source>
</evidence>
<proteinExistence type="predicted"/>
<dbReference type="InterPro" id="IPR011047">
    <property type="entry name" value="Quinoprotein_ADH-like_sf"/>
</dbReference>
<reference evidence="3 4" key="1">
    <citation type="journal article" date="2010" name="Stand. Genomic Sci.">
        <title>Complete genome sequence of Haloterrigena turkmenica type strain (4k).</title>
        <authorList>
            <person name="Saunders E."/>
            <person name="Tindall B.J."/>
            <person name="Fahnrich R."/>
            <person name="Lapidus A."/>
            <person name="Copeland A."/>
            <person name="Del Rio T.G."/>
            <person name="Lucas S."/>
            <person name="Chen F."/>
            <person name="Tice H."/>
            <person name="Cheng J.F."/>
            <person name="Han C."/>
            <person name="Detter J.C."/>
            <person name="Bruce D."/>
            <person name="Goodwin L."/>
            <person name="Chain P."/>
            <person name="Pitluck S."/>
            <person name="Pati A."/>
            <person name="Ivanova N."/>
            <person name="Mavromatis K."/>
            <person name="Chen A."/>
            <person name="Palaniappan K."/>
            <person name="Land M."/>
            <person name="Hauser L."/>
            <person name="Chang Y.J."/>
            <person name="Jeffries C.D."/>
            <person name="Brettin T."/>
            <person name="Rohde M."/>
            <person name="Goker M."/>
            <person name="Bristow J."/>
            <person name="Eisen J.A."/>
            <person name="Markowitz V."/>
            <person name="Hugenholtz P."/>
            <person name="Klenk H.P."/>
            <person name="Kyrpides N.C."/>
        </authorList>
    </citation>
    <scope>NUCLEOTIDE SEQUENCE [LARGE SCALE GENOMIC DNA]</scope>
    <source>
        <strain evidence="4">ATCC 51198 / DSM 5511 / JCM 9101 / NCIMB 13204 / VKM B-1734 / 4k</strain>
    </source>
</reference>
<dbReference type="PANTHER" id="PTHR34512">
    <property type="entry name" value="CELL SURFACE PROTEIN"/>
    <property type="match status" value="1"/>
</dbReference>
<dbReference type="OrthoDB" id="136681at2157"/>
<dbReference type="EMBL" id="CP001860">
    <property type="protein sequence ID" value="ADB62180.1"/>
    <property type="molecule type" value="Genomic_DNA"/>
</dbReference>
<evidence type="ECO:0000259" key="2">
    <source>
        <dbReference type="Pfam" id="PF13360"/>
    </source>
</evidence>
<dbReference type="STRING" id="543526.Htur_3316"/>
<feature type="compositionally biased region" description="Acidic residues" evidence="1">
    <location>
        <begin position="442"/>
        <end position="478"/>
    </location>
</feature>
<sequence length="545" mass="57466">MEDWYRRSVLATGAALSVGGLTSIGAGSEDGDATDLPDPDIPPNPRMADEDWPSRSGDAGHARFVEDGYEFDGDLEVAWSVDQTDSVAVANDTVYTTTEDGVVALDAADGSLVWESTDADAYSPAVVGEMVYLSGDEIVALDREDGSVRWESDLGPEEWTSSHTVAYDSVFAVVDGTLYALEADDGSVRWQKDSVSIEMDDGEERAYDFVTGTAAANGVVYVGTEGGPLAFDPATGDEVWRGTPWSNIVATRTGIQATTTAVLVNTTWNPEYLHYDAQTGERLYPVVAHNAPALSDESTIAGDDHGYGSQSIRDGEGDWKLDVTYTYGYRPVISGETVYVYFVTDGHNYGDRDYDRKLVALDKRDGSEKWALSRDDAPVGHVRAISGETIYVDHDGELVALRERAGDEDATDEGDENGADEREGEGSGDSDGGDAGESGDANGDEDAPEDTGEDADGDAGTEDDADDSSGDSDDDDNSPGEAGGDGTADDGNGDGDDPTENATTDAEDDGTGDGVPGFTTGTGLVGGGLGLEWLRRRVDADEPAE</sequence>